<evidence type="ECO:0000256" key="3">
    <source>
        <dbReference type="ARBA" id="ARBA00037882"/>
    </source>
</evidence>
<organism evidence="6 7">
    <name type="scientific">Ekhidna lutea</name>
    <dbReference type="NCBI Taxonomy" id="447679"/>
    <lineage>
        <taxon>Bacteria</taxon>
        <taxon>Pseudomonadati</taxon>
        <taxon>Bacteroidota</taxon>
        <taxon>Cytophagia</taxon>
        <taxon>Cytophagales</taxon>
        <taxon>Reichenbachiellaceae</taxon>
        <taxon>Ekhidna</taxon>
    </lineage>
</organism>
<name>A0A239J115_EKHLU</name>
<dbReference type="PANTHER" id="PTHR23150:SF36">
    <property type="entry name" value="HERCYNINE OXYGENASE"/>
    <property type="match status" value="1"/>
</dbReference>
<comment type="pathway">
    <text evidence="3">Amino-acid biosynthesis; ergothioneine biosynthesis.</text>
</comment>
<protein>
    <submittedName>
        <fullName evidence="6">Ergothioneine biosynthesis protein EgtB</fullName>
    </submittedName>
</protein>
<proteinExistence type="predicted"/>
<dbReference type="AlphaFoldDB" id="A0A239J115"/>
<accession>A0A239J115</accession>
<dbReference type="InterPro" id="IPR051043">
    <property type="entry name" value="Sulfatase_Mod_Factor_Kinase"/>
</dbReference>
<feature type="domain" description="DinB-like" evidence="5">
    <location>
        <begin position="17"/>
        <end position="146"/>
    </location>
</feature>
<evidence type="ECO:0000256" key="1">
    <source>
        <dbReference type="ARBA" id="ARBA00023002"/>
    </source>
</evidence>
<dbReference type="Gene3D" id="3.90.1580.10">
    <property type="entry name" value="paralog of FGE (formylglycine-generating enzyme)"/>
    <property type="match status" value="2"/>
</dbReference>
<evidence type="ECO:0000259" key="5">
    <source>
        <dbReference type="Pfam" id="PF12867"/>
    </source>
</evidence>
<evidence type="ECO:0000313" key="7">
    <source>
        <dbReference type="Proteomes" id="UP000198393"/>
    </source>
</evidence>
<dbReference type="InterPro" id="IPR024775">
    <property type="entry name" value="DinB-like"/>
</dbReference>
<dbReference type="EMBL" id="FZPD01000003">
    <property type="protein sequence ID" value="SNS99520.1"/>
    <property type="molecule type" value="Genomic_DNA"/>
</dbReference>
<gene>
    <name evidence="6" type="ORF">SAMN05421640_1933</name>
</gene>
<dbReference type="InterPro" id="IPR005532">
    <property type="entry name" value="SUMF_dom"/>
</dbReference>
<feature type="domain" description="Sulfatase-modifying factor enzyme-like" evidence="4">
    <location>
        <begin position="338"/>
        <end position="417"/>
    </location>
</feature>
<sequence>MQSIEIQHTDLLKGYNEVRSQTQFLCDPLEIEDFVVQPVMDVSPLKWHLGHTTWFFENFILVPNMLDYKAFHPKYAYLFNSYYISAGDRWSRENRGQLTRPTVKEVFEYRSYVDEHMKQFLENQEIAETLAEVLILGMNHEQQHQELFLYDIKRILGDNPLFPVYRKEEKPVKQVNSEMEWLNIDEGIYEIGHEGNGFHFDNEEGRHKVFLHEFQICSSLITNGEYLKFIEDGGYRNHMLWLSEAWDWVNENEVKAPRYWNQEDGGEWGHYTLHGYEQIKEEDPVCHISFYEADAFARWRGCRLPTEQEWEVACKMYSPNVLADANFVENKHFKAIQTSDFDFFGNLWEWTSSPYVSYPYYNPPEGALGEYNGKFMVNQMVLRGGSFGTPRNHIRATYRNFFHPHLRWMFSGIRLAKYI</sequence>
<dbReference type="InterPro" id="IPR017806">
    <property type="entry name" value="EgtB"/>
</dbReference>
<dbReference type="SUPFAM" id="SSF56436">
    <property type="entry name" value="C-type lectin-like"/>
    <property type="match status" value="1"/>
</dbReference>
<dbReference type="GO" id="GO:0052699">
    <property type="term" value="P:ergothioneine biosynthetic process"/>
    <property type="evidence" value="ECO:0007669"/>
    <property type="project" value="InterPro"/>
</dbReference>
<reference evidence="6 7" key="1">
    <citation type="submission" date="2017-06" db="EMBL/GenBank/DDBJ databases">
        <authorList>
            <person name="Kim H.J."/>
            <person name="Triplett B.A."/>
        </authorList>
    </citation>
    <scope>NUCLEOTIDE SEQUENCE [LARGE SCALE GENOMIC DNA]</scope>
    <source>
        <strain evidence="6 7">DSM 19307</strain>
    </source>
</reference>
<dbReference type="InterPro" id="IPR042095">
    <property type="entry name" value="SUMF_sf"/>
</dbReference>
<dbReference type="PANTHER" id="PTHR23150">
    <property type="entry name" value="SULFATASE MODIFYING FACTOR 1, 2"/>
    <property type="match status" value="1"/>
</dbReference>
<dbReference type="Pfam" id="PF12867">
    <property type="entry name" value="DinB_2"/>
    <property type="match status" value="1"/>
</dbReference>
<dbReference type="InterPro" id="IPR034660">
    <property type="entry name" value="DinB/YfiT-like"/>
</dbReference>
<dbReference type="InterPro" id="IPR016187">
    <property type="entry name" value="CTDL_fold"/>
</dbReference>
<keyword evidence="2" id="KW-0408">Iron</keyword>
<dbReference type="SUPFAM" id="SSF109854">
    <property type="entry name" value="DinB/YfiT-like putative metalloenzymes"/>
    <property type="match status" value="1"/>
</dbReference>
<dbReference type="NCBIfam" id="TIGR03440">
    <property type="entry name" value="egtB_TIGR03440"/>
    <property type="match status" value="1"/>
</dbReference>
<dbReference type="Proteomes" id="UP000198393">
    <property type="component" value="Unassembled WGS sequence"/>
</dbReference>
<evidence type="ECO:0000259" key="4">
    <source>
        <dbReference type="Pfam" id="PF03781"/>
    </source>
</evidence>
<evidence type="ECO:0000256" key="2">
    <source>
        <dbReference type="ARBA" id="ARBA00023004"/>
    </source>
</evidence>
<keyword evidence="1" id="KW-0560">Oxidoreductase</keyword>
<keyword evidence="7" id="KW-1185">Reference proteome</keyword>
<dbReference type="Pfam" id="PF03781">
    <property type="entry name" value="FGE-sulfatase"/>
    <property type="match status" value="2"/>
</dbReference>
<evidence type="ECO:0000313" key="6">
    <source>
        <dbReference type="EMBL" id="SNS99520.1"/>
    </source>
</evidence>
<feature type="domain" description="Sulfatase-modifying factor enzyme-like" evidence="4">
    <location>
        <begin position="180"/>
        <end position="316"/>
    </location>
</feature>